<evidence type="ECO:0000313" key="2">
    <source>
        <dbReference type="Proteomes" id="UP000239724"/>
    </source>
</evidence>
<sequence length="210" mass="22414">MDHAASAASGDPASAPGGLRTALRLATLPAHTRLHGHPGLGAVQAGTIGRGAYRALLSRLYGFHVPFEAAAGIEPERSRWLAADLQTLGLDEAAVAALPRCGYVPRLETEARRLGAAYVVEGSTLGGRELAKRLDHLFGPGAIEGRRFFSGRATDTGRAWRAFVERLERTGTDEATSAAVIAAAQETFAAFERWVEDWDGADRQRRQAAL</sequence>
<dbReference type="CDD" id="cd19166">
    <property type="entry name" value="HemeO-bac"/>
    <property type="match status" value="1"/>
</dbReference>
<name>A0A2S6NM98_RHOGL</name>
<dbReference type="Gene3D" id="1.20.910.10">
    <property type="entry name" value="Heme oxygenase-like"/>
    <property type="match status" value="1"/>
</dbReference>
<dbReference type="GO" id="GO:0004392">
    <property type="term" value="F:heme oxygenase (decyclizing) activity"/>
    <property type="evidence" value="ECO:0007669"/>
    <property type="project" value="InterPro"/>
</dbReference>
<organism evidence="1 2">
    <name type="scientific">Rhodopila globiformis</name>
    <name type="common">Rhodopseudomonas globiformis</name>
    <dbReference type="NCBI Taxonomy" id="1071"/>
    <lineage>
        <taxon>Bacteria</taxon>
        <taxon>Pseudomonadati</taxon>
        <taxon>Pseudomonadota</taxon>
        <taxon>Alphaproteobacteria</taxon>
        <taxon>Acetobacterales</taxon>
        <taxon>Acetobacteraceae</taxon>
        <taxon>Rhodopila</taxon>
    </lineage>
</organism>
<reference evidence="1 2" key="1">
    <citation type="journal article" date="2018" name="Arch. Microbiol.">
        <title>New insights into the metabolic potential of the phototrophic purple bacterium Rhodopila globiformis DSM 161(T) from its draft genome sequence and evidence for a vanadium-dependent nitrogenase.</title>
        <authorList>
            <person name="Imhoff J.F."/>
            <person name="Rahn T."/>
            <person name="Kunzel S."/>
            <person name="Neulinger S.C."/>
        </authorList>
    </citation>
    <scope>NUCLEOTIDE SEQUENCE [LARGE SCALE GENOMIC DNA]</scope>
    <source>
        <strain evidence="1 2">DSM 161</strain>
    </source>
</reference>
<proteinExistence type="predicted"/>
<dbReference type="Proteomes" id="UP000239724">
    <property type="component" value="Unassembled WGS sequence"/>
</dbReference>
<gene>
    <name evidence="1" type="ORF">CCS01_04405</name>
</gene>
<keyword evidence="2" id="KW-1185">Reference proteome</keyword>
<dbReference type="InterPro" id="IPR016084">
    <property type="entry name" value="Haem_Oase-like_multi-hlx"/>
</dbReference>
<accession>A0A2S6NM98</accession>
<dbReference type="SUPFAM" id="SSF48613">
    <property type="entry name" value="Heme oxygenase-like"/>
    <property type="match status" value="1"/>
</dbReference>
<dbReference type="RefSeq" id="WP_104517631.1">
    <property type="nucleotide sequence ID" value="NZ_NHRY01000054.1"/>
</dbReference>
<evidence type="ECO:0000313" key="1">
    <source>
        <dbReference type="EMBL" id="PPQ36776.1"/>
    </source>
</evidence>
<dbReference type="GO" id="GO:0006788">
    <property type="term" value="P:heme oxidation"/>
    <property type="evidence" value="ECO:0007669"/>
    <property type="project" value="InterPro"/>
</dbReference>
<dbReference type="Pfam" id="PF01126">
    <property type="entry name" value="Heme_oxygenase"/>
    <property type="match status" value="1"/>
</dbReference>
<dbReference type="InterPro" id="IPR016053">
    <property type="entry name" value="Haem_Oase-like"/>
</dbReference>
<protein>
    <recommendedName>
        <fullName evidence="3">Biliverdin-producing heme oxygenase</fullName>
    </recommendedName>
</protein>
<dbReference type="AlphaFoldDB" id="A0A2S6NM98"/>
<comment type="caution">
    <text evidence="1">The sequence shown here is derived from an EMBL/GenBank/DDBJ whole genome shotgun (WGS) entry which is preliminary data.</text>
</comment>
<dbReference type="EMBL" id="NHRY01000054">
    <property type="protein sequence ID" value="PPQ36776.1"/>
    <property type="molecule type" value="Genomic_DNA"/>
</dbReference>
<evidence type="ECO:0008006" key="3">
    <source>
        <dbReference type="Google" id="ProtNLM"/>
    </source>
</evidence>
<dbReference type="OrthoDB" id="9149607at2"/>